<dbReference type="AlphaFoldDB" id="A0A917PBF8"/>
<name>A0A917PBF8_9DEIO</name>
<dbReference type="Gene3D" id="4.10.320.10">
    <property type="entry name" value="E3-binding domain"/>
    <property type="match status" value="1"/>
</dbReference>
<evidence type="ECO:0000256" key="1">
    <source>
        <dbReference type="ARBA" id="ARBA00001938"/>
    </source>
</evidence>
<dbReference type="GO" id="GO:0031405">
    <property type="term" value="F:lipoic acid binding"/>
    <property type="evidence" value="ECO:0007669"/>
    <property type="project" value="TreeGrafter"/>
</dbReference>
<keyword evidence="3 6" id="KW-0808">Transferase</keyword>
<dbReference type="Gene3D" id="3.30.559.10">
    <property type="entry name" value="Chloramphenicol acetyltransferase-like domain"/>
    <property type="match status" value="1"/>
</dbReference>
<dbReference type="FunFam" id="3.30.559.10:FF:000007">
    <property type="entry name" value="Dihydrolipoamide acetyltransferase component of pyruvate dehydrogenase complex"/>
    <property type="match status" value="1"/>
</dbReference>
<accession>A0A917PBF8</accession>
<dbReference type="GO" id="GO:0016407">
    <property type="term" value="F:acetyltransferase activity"/>
    <property type="evidence" value="ECO:0007669"/>
    <property type="project" value="TreeGrafter"/>
</dbReference>
<dbReference type="InterPro" id="IPR036625">
    <property type="entry name" value="E3-bd_dom_sf"/>
</dbReference>
<dbReference type="InterPro" id="IPR000089">
    <property type="entry name" value="Biotin_lipoyl"/>
</dbReference>
<dbReference type="PROSITE" id="PS50968">
    <property type="entry name" value="BIOTINYL_LIPOYL"/>
    <property type="match status" value="1"/>
</dbReference>
<dbReference type="InterPro" id="IPR001078">
    <property type="entry name" value="2-oxoacid_DH_actylTfrase"/>
</dbReference>
<dbReference type="InterPro" id="IPR004167">
    <property type="entry name" value="PSBD"/>
</dbReference>
<organism evidence="10 11">
    <name type="scientific">Deinococcus aquiradiocola</name>
    <dbReference type="NCBI Taxonomy" id="393059"/>
    <lineage>
        <taxon>Bacteria</taxon>
        <taxon>Thermotogati</taxon>
        <taxon>Deinococcota</taxon>
        <taxon>Deinococci</taxon>
        <taxon>Deinococcales</taxon>
        <taxon>Deinococcaceae</taxon>
        <taxon>Deinococcus</taxon>
    </lineage>
</organism>
<dbReference type="InterPro" id="IPR050743">
    <property type="entry name" value="2-oxoacid_DH_E2_comp"/>
</dbReference>
<dbReference type="RefSeq" id="WP_229670818.1">
    <property type="nucleotide sequence ID" value="NZ_BMOE01000003.1"/>
</dbReference>
<dbReference type="PROSITE" id="PS51826">
    <property type="entry name" value="PSBD"/>
    <property type="match status" value="1"/>
</dbReference>
<evidence type="ECO:0000256" key="2">
    <source>
        <dbReference type="ARBA" id="ARBA00007317"/>
    </source>
</evidence>
<dbReference type="Pfam" id="PF02817">
    <property type="entry name" value="E3_binding"/>
    <property type="match status" value="1"/>
</dbReference>
<protein>
    <recommendedName>
        <fullName evidence="6">Dihydrolipoamide acetyltransferase component of pyruvate dehydrogenase complex</fullName>
        <ecNumber evidence="6">2.3.1.-</ecNumber>
    </recommendedName>
</protein>
<dbReference type="EC" id="2.3.1.-" evidence="6"/>
<feature type="compositionally biased region" description="Polar residues" evidence="7">
    <location>
        <begin position="111"/>
        <end position="120"/>
    </location>
</feature>
<evidence type="ECO:0000256" key="3">
    <source>
        <dbReference type="ARBA" id="ARBA00022679"/>
    </source>
</evidence>
<gene>
    <name evidence="10" type="ORF">GCM10008939_12380</name>
</gene>
<keyword evidence="5 6" id="KW-0012">Acyltransferase</keyword>
<reference evidence="10" key="2">
    <citation type="submission" date="2020-09" db="EMBL/GenBank/DDBJ databases">
        <authorList>
            <person name="Sun Q."/>
            <person name="Ohkuma M."/>
        </authorList>
    </citation>
    <scope>NUCLEOTIDE SEQUENCE</scope>
    <source>
        <strain evidence="10">JCM 14371</strain>
    </source>
</reference>
<dbReference type="Pfam" id="PF00198">
    <property type="entry name" value="2-oxoacid_dh"/>
    <property type="match status" value="1"/>
</dbReference>
<dbReference type="Pfam" id="PF00364">
    <property type="entry name" value="Biotin_lipoyl"/>
    <property type="match status" value="1"/>
</dbReference>
<evidence type="ECO:0000313" key="10">
    <source>
        <dbReference type="EMBL" id="GGJ69526.1"/>
    </source>
</evidence>
<feature type="compositionally biased region" description="Basic and acidic residues" evidence="7">
    <location>
        <begin position="213"/>
        <end position="224"/>
    </location>
</feature>
<dbReference type="InterPro" id="IPR023213">
    <property type="entry name" value="CAT-like_dom_sf"/>
</dbReference>
<dbReference type="InterPro" id="IPR011053">
    <property type="entry name" value="Single_hybrid_motif"/>
</dbReference>
<sequence length="479" mass="50707">MTATPPTAETATPAGGTLVDLRLPSLAESVVEGEVLAWLVPEGGRVTEGQSVLEIMTDKVTVELPSPHSGVLVQHVAPVGAVVAVGAVLARIDTGDTQPGAAPMPPEPVQEASTPPTATRQEAPPERERSIIESRDAGQEDDALVRAVFDGYTHPTREGAGTPAASARVLAVPSARKLAREQGTDLKAVQGSGPNGVIRTHDLTAPASPGDRMPSDRVPSDRIPNDWPPPAPPAYRTPDGAAHLETRTPYRGTRRAIGQTLLASTLHTAQTHTIEELDCTALTALRADLQPDAVHAGVKLSYLPFFLKAVATALHEYPALNSALDTRSGEIVQRGFVHLGVAVNTDAGLIVPVVRDVPHRSLLDLARSTTDLAERARNGTLRPADTQDATFTVSNIGAVGALVGVPIVTPPSVGILSLHSIVKRPVAAERDGQDIVVVRPMMYLTLSFDHRLVDGADAARFNRRVVDLLQHPQRLLLHL</sequence>
<dbReference type="SUPFAM" id="SSF47005">
    <property type="entry name" value="Peripheral subunit-binding domain of 2-oxo acid dehydrogenase complex"/>
    <property type="match status" value="1"/>
</dbReference>
<reference evidence="10" key="1">
    <citation type="journal article" date="2014" name="Int. J. Syst. Evol. Microbiol.">
        <title>Complete genome sequence of Corynebacterium casei LMG S-19264T (=DSM 44701T), isolated from a smear-ripened cheese.</title>
        <authorList>
            <consortium name="US DOE Joint Genome Institute (JGI-PGF)"/>
            <person name="Walter F."/>
            <person name="Albersmeier A."/>
            <person name="Kalinowski J."/>
            <person name="Ruckert C."/>
        </authorList>
    </citation>
    <scope>NUCLEOTIDE SEQUENCE</scope>
    <source>
        <strain evidence="10">JCM 14371</strain>
    </source>
</reference>
<dbReference type="Gene3D" id="2.40.50.100">
    <property type="match status" value="1"/>
</dbReference>
<dbReference type="PANTHER" id="PTHR43178">
    <property type="entry name" value="DIHYDROLIPOAMIDE ACETYLTRANSFERASE COMPONENT OF PYRUVATE DEHYDROGENASE COMPLEX"/>
    <property type="match status" value="1"/>
</dbReference>
<evidence type="ECO:0000313" key="11">
    <source>
        <dbReference type="Proteomes" id="UP000635726"/>
    </source>
</evidence>
<feature type="region of interest" description="Disordered" evidence="7">
    <location>
        <begin position="187"/>
        <end position="242"/>
    </location>
</feature>
<feature type="compositionally biased region" description="Basic and acidic residues" evidence="7">
    <location>
        <begin position="123"/>
        <end position="138"/>
    </location>
</feature>
<comment type="caution">
    <text evidence="10">The sequence shown here is derived from an EMBL/GenBank/DDBJ whole genome shotgun (WGS) entry which is preliminary data.</text>
</comment>
<feature type="region of interest" description="Disordered" evidence="7">
    <location>
        <begin position="95"/>
        <end position="139"/>
    </location>
</feature>
<evidence type="ECO:0000256" key="4">
    <source>
        <dbReference type="ARBA" id="ARBA00022823"/>
    </source>
</evidence>
<comment type="cofactor">
    <cofactor evidence="1 6">
        <name>(R)-lipoate</name>
        <dbReference type="ChEBI" id="CHEBI:83088"/>
    </cofactor>
</comment>
<dbReference type="PANTHER" id="PTHR43178:SF5">
    <property type="entry name" value="LIPOAMIDE ACYLTRANSFERASE COMPONENT OF BRANCHED-CHAIN ALPHA-KETO ACID DEHYDROGENASE COMPLEX, MITOCHONDRIAL"/>
    <property type="match status" value="1"/>
</dbReference>
<evidence type="ECO:0000256" key="6">
    <source>
        <dbReference type="RuleBase" id="RU003423"/>
    </source>
</evidence>
<dbReference type="GO" id="GO:0005737">
    <property type="term" value="C:cytoplasm"/>
    <property type="evidence" value="ECO:0007669"/>
    <property type="project" value="TreeGrafter"/>
</dbReference>
<proteinExistence type="inferred from homology"/>
<dbReference type="EMBL" id="BMOE01000003">
    <property type="protein sequence ID" value="GGJ69526.1"/>
    <property type="molecule type" value="Genomic_DNA"/>
</dbReference>
<keyword evidence="11" id="KW-1185">Reference proteome</keyword>
<evidence type="ECO:0000259" key="8">
    <source>
        <dbReference type="PROSITE" id="PS50968"/>
    </source>
</evidence>
<keyword evidence="4 6" id="KW-0450">Lipoyl</keyword>
<dbReference type="Proteomes" id="UP000635726">
    <property type="component" value="Unassembled WGS sequence"/>
</dbReference>
<evidence type="ECO:0000256" key="7">
    <source>
        <dbReference type="SAM" id="MobiDB-lite"/>
    </source>
</evidence>
<dbReference type="CDD" id="cd06849">
    <property type="entry name" value="lipoyl_domain"/>
    <property type="match status" value="1"/>
</dbReference>
<comment type="similarity">
    <text evidence="2 6">Belongs to the 2-oxoacid dehydrogenase family.</text>
</comment>
<dbReference type="SUPFAM" id="SSF51230">
    <property type="entry name" value="Single hybrid motif"/>
    <property type="match status" value="1"/>
</dbReference>
<dbReference type="InterPro" id="IPR003016">
    <property type="entry name" value="2-oxoA_DH_lipoyl-BS"/>
</dbReference>
<feature type="domain" description="Peripheral subunit-binding (PSBD)" evidence="9">
    <location>
        <begin position="170"/>
        <end position="207"/>
    </location>
</feature>
<dbReference type="SUPFAM" id="SSF52777">
    <property type="entry name" value="CoA-dependent acyltransferases"/>
    <property type="match status" value="1"/>
</dbReference>
<evidence type="ECO:0000259" key="9">
    <source>
        <dbReference type="PROSITE" id="PS51826"/>
    </source>
</evidence>
<feature type="domain" description="Lipoyl-binding" evidence="8">
    <location>
        <begin position="18"/>
        <end position="93"/>
    </location>
</feature>
<dbReference type="PROSITE" id="PS00189">
    <property type="entry name" value="LIPOYL"/>
    <property type="match status" value="1"/>
</dbReference>
<feature type="compositionally biased region" description="Pro residues" evidence="7">
    <location>
        <begin position="226"/>
        <end position="235"/>
    </location>
</feature>
<evidence type="ECO:0000256" key="5">
    <source>
        <dbReference type="ARBA" id="ARBA00023315"/>
    </source>
</evidence>
<keyword evidence="10" id="KW-0670">Pyruvate</keyword>